<dbReference type="Pfam" id="PF21028">
    <property type="entry name" value="DUF1285_C"/>
    <property type="match status" value="1"/>
</dbReference>
<dbReference type="InterPro" id="IPR010707">
    <property type="entry name" value="DUF1285"/>
</dbReference>
<dbReference type="Gene3D" id="3.10.540.10">
    <property type="entry name" value="duf1285 like domain"/>
    <property type="match status" value="1"/>
</dbReference>
<dbReference type="RefSeq" id="WP_161674968.1">
    <property type="nucleotide sequence ID" value="NZ_JAABLP010000002.1"/>
</dbReference>
<keyword evidence="2" id="KW-1185">Reference proteome</keyword>
<evidence type="ECO:0000313" key="2">
    <source>
        <dbReference type="Proteomes" id="UP000586722"/>
    </source>
</evidence>
<comment type="caution">
    <text evidence="1">The sequence shown here is derived from an EMBL/GenBank/DDBJ whole genome shotgun (WGS) entry which is preliminary data.</text>
</comment>
<sequence length="207" mass="21860">MTHLDEGLGALLARAGAGAGRKPPVERWNPPFCGDIDMRIAANGSWHYLGSPIGREALVRLFASVLRHDEDGCHYLVTPVEKVRIRVDDAPFLAVELHAEGQGAAQRLTLRTSVGDVVVAGPDHRLRFVVEPETGGLKPYVRVRGRLDALLARPLLYELAGLFEDRAGEVGVWSDGVFFALPPAAVAALSGGLAEAGPGVGAGESAA</sequence>
<name>A0A7X5EZ95_9HYPH</name>
<accession>A0A7X5EZ95</accession>
<dbReference type="EMBL" id="JAABLQ010000001">
    <property type="protein sequence ID" value="NBN76868.1"/>
    <property type="molecule type" value="Genomic_DNA"/>
</dbReference>
<reference evidence="2" key="1">
    <citation type="submission" date="2020-01" db="EMBL/GenBank/DDBJ databases">
        <authorList>
            <person name="Fang Y."/>
            <person name="Sun R."/>
            <person name="Nie L."/>
            <person name="He J."/>
            <person name="Hao L."/>
            <person name="Wang L."/>
            <person name="Su S."/>
            <person name="Lv E."/>
            <person name="Zhang Z."/>
            <person name="Xie R."/>
            <person name="Liu H."/>
        </authorList>
    </citation>
    <scope>NUCLEOTIDE SEQUENCE [LARGE SCALE GENOMIC DNA]</scope>
    <source>
        <strain evidence="2">XCT-53</strain>
    </source>
</reference>
<organism evidence="1 2">
    <name type="scientific">Pannonibacter tanglangensis</name>
    <dbReference type="NCBI Taxonomy" id="2750084"/>
    <lineage>
        <taxon>Bacteria</taxon>
        <taxon>Pseudomonadati</taxon>
        <taxon>Pseudomonadota</taxon>
        <taxon>Alphaproteobacteria</taxon>
        <taxon>Hyphomicrobiales</taxon>
        <taxon>Stappiaceae</taxon>
        <taxon>Pannonibacter</taxon>
    </lineage>
</organism>
<dbReference type="PIRSF" id="PIRSF029557">
    <property type="entry name" value="UCP029557"/>
    <property type="match status" value="1"/>
</dbReference>
<dbReference type="InterPro" id="IPR048341">
    <property type="entry name" value="DUF1285_N"/>
</dbReference>
<dbReference type="Proteomes" id="UP000586722">
    <property type="component" value="Unassembled WGS sequence"/>
</dbReference>
<dbReference type="InterPro" id="IPR048342">
    <property type="entry name" value="DUF1285_C"/>
</dbReference>
<dbReference type="AlphaFoldDB" id="A0A7X5EZ95"/>
<gene>
    <name evidence="1" type="ORF">GWI72_01145</name>
</gene>
<dbReference type="InterPro" id="IPR023361">
    <property type="entry name" value="DUF1285_beta_roll_sf"/>
</dbReference>
<dbReference type="Pfam" id="PF06938">
    <property type="entry name" value="DUF1285_N"/>
    <property type="match status" value="1"/>
</dbReference>
<evidence type="ECO:0000313" key="1">
    <source>
        <dbReference type="EMBL" id="NBN76868.1"/>
    </source>
</evidence>
<protein>
    <submittedName>
        <fullName evidence="1">DUF1285 domain-containing protein</fullName>
    </submittedName>
</protein>
<dbReference type="Gene3D" id="2.30.270.10">
    <property type="entry name" value="duf1285 protein"/>
    <property type="match status" value="1"/>
</dbReference>
<proteinExistence type="predicted"/>